<feature type="region of interest" description="Disordered" evidence="1">
    <location>
        <begin position="42"/>
        <end position="104"/>
    </location>
</feature>
<organism evidence="2 3">
    <name type="scientific">Nepenthes gracilis</name>
    <name type="common">Slender pitcher plant</name>
    <dbReference type="NCBI Taxonomy" id="150966"/>
    <lineage>
        <taxon>Eukaryota</taxon>
        <taxon>Viridiplantae</taxon>
        <taxon>Streptophyta</taxon>
        <taxon>Embryophyta</taxon>
        <taxon>Tracheophyta</taxon>
        <taxon>Spermatophyta</taxon>
        <taxon>Magnoliopsida</taxon>
        <taxon>eudicotyledons</taxon>
        <taxon>Gunneridae</taxon>
        <taxon>Pentapetalae</taxon>
        <taxon>Caryophyllales</taxon>
        <taxon>Nepenthaceae</taxon>
        <taxon>Nepenthes</taxon>
    </lineage>
</organism>
<accession>A0AAD3S739</accession>
<sequence length="134" mass="14068">MAADSTTIKGAAVSSSATQKSWVPPISSSWASPTINLAAAVGSSAGTSEGTAQQSPTSASHPGPAQVVRRTYSPSAERQRDLHDVSDNPRNRVGRNGLSPRPLEHGSNYLVVIIIGRGRLDNGHREPRALSRGF</sequence>
<dbReference type="AlphaFoldDB" id="A0AAD3S739"/>
<feature type="compositionally biased region" description="Polar residues" evidence="1">
    <location>
        <begin position="44"/>
        <end position="60"/>
    </location>
</feature>
<reference evidence="2" key="1">
    <citation type="submission" date="2023-05" db="EMBL/GenBank/DDBJ databases">
        <title>Nepenthes gracilis genome sequencing.</title>
        <authorList>
            <person name="Fukushima K."/>
        </authorList>
    </citation>
    <scope>NUCLEOTIDE SEQUENCE</scope>
    <source>
        <strain evidence="2">SING2019-196</strain>
    </source>
</reference>
<evidence type="ECO:0000256" key="1">
    <source>
        <dbReference type="SAM" id="MobiDB-lite"/>
    </source>
</evidence>
<dbReference type="Proteomes" id="UP001279734">
    <property type="component" value="Unassembled WGS sequence"/>
</dbReference>
<proteinExistence type="predicted"/>
<gene>
    <name evidence="2" type="ORF">Nepgr_007141</name>
</gene>
<name>A0AAD3S739_NEPGR</name>
<protein>
    <submittedName>
        <fullName evidence="2">Uncharacterized protein</fullName>
    </submittedName>
</protein>
<dbReference type="EMBL" id="BSYO01000005">
    <property type="protein sequence ID" value="GMH05301.1"/>
    <property type="molecule type" value="Genomic_DNA"/>
</dbReference>
<feature type="compositionally biased region" description="Basic and acidic residues" evidence="1">
    <location>
        <begin position="77"/>
        <end position="90"/>
    </location>
</feature>
<keyword evidence="3" id="KW-1185">Reference proteome</keyword>
<feature type="region of interest" description="Disordered" evidence="1">
    <location>
        <begin position="1"/>
        <end position="29"/>
    </location>
</feature>
<evidence type="ECO:0000313" key="2">
    <source>
        <dbReference type="EMBL" id="GMH05301.1"/>
    </source>
</evidence>
<evidence type="ECO:0000313" key="3">
    <source>
        <dbReference type="Proteomes" id="UP001279734"/>
    </source>
</evidence>
<comment type="caution">
    <text evidence="2">The sequence shown here is derived from an EMBL/GenBank/DDBJ whole genome shotgun (WGS) entry which is preliminary data.</text>
</comment>